<proteinExistence type="predicted"/>
<evidence type="ECO:0000256" key="2">
    <source>
        <dbReference type="SAM" id="MobiDB-lite"/>
    </source>
</evidence>
<feature type="compositionally biased region" description="Acidic residues" evidence="2">
    <location>
        <begin position="1851"/>
        <end position="1869"/>
    </location>
</feature>
<feature type="coiled-coil region" evidence="1">
    <location>
        <begin position="203"/>
        <end position="230"/>
    </location>
</feature>
<evidence type="ECO:0000313" key="4">
    <source>
        <dbReference type="Proteomes" id="UP001338125"/>
    </source>
</evidence>
<feature type="compositionally biased region" description="Basic and acidic residues" evidence="2">
    <location>
        <begin position="986"/>
        <end position="1004"/>
    </location>
</feature>
<feature type="region of interest" description="Disordered" evidence="2">
    <location>
        <begin position="1"/>
        <end position="115"/>
    </location>
</feature>
<sequence>MPHPERGLSIDGERYLRHQHSASSDQGVRALIPMWDSSDPERAPPPLPLNPQSPSLSSRAGTSSAIASAHAALSERVRESNTNSTFVPPVTKRTHESPERVSMNGRTGSHRRLQSSSVRDISMMLEHGQSPGVAPSRSPERQQYRPTTPTSMREGQGAFLERTPPQSSTMLALQNMSSGSPTKDSGEPPLSNITNGQKPNSSLENLSTQILGLTNIAQSLQREMAALSRRSRDNATDLLSLKEATNTRDEDIRKSLRDLLGNITDQSARLAKDSFGGYYIENKATSPTSGRTYTIPRMGSPKSFAESLDRASISTPSLVGGDNSSIALLEKILRGLGTRDGQESLVNQLAELSDKLTGMATAAKVDELVDYVRSQSETAMIPINNAYIPRRMSIDEATIDLDSSPMAQRLLKNGDARSTSGSQGRGVNILNEDVLNIIRSVKDSVAQSGGLTAEVKALVRELRGEVLGMGRELGKRLENIGRRPVDETDPAGPSANKDDVSRVIDEGLEQMKEQLNHVLREHRRQSATADKQKNLIDYSEVYNALRNALKDNDTAKGVPDLSRDDVMEAVREAWENYKPEIEVQQIGLERHEVLECLKQGFHEYESRHQSPPGASRDEVFTAVVEGLKHFVPPQVDTPASVSRDEIMDAVRECLEEFEFPLAPSTGGDLTREDMIYAVKEGLNDLDLSRSNALVPTSNSNGEIMDRLHDLMDTLKLEFRLIAEDSKDNATKGGLENLRAAIEGYVDRAAGVSTQEDFMENLASKMDHFKDEVSNLVTTANSKSRQQLQAELEGLRDIVNSSMIPALPQSANFNSEEFLDVLRNGLSNLRQEILRPRPETTEILDALNEGLNEIRAGIDRMTHKPTDLTANDEILDALKTGLDSVRSGIETIRDTSNDGAIMAYRDPSSDMALVPAEVIKQNDIKNLEVLITQLRVKVETMGPNEESIHKSDLNHLEEMLRNLQKSVDEIKNREPSAPVPEPAAAREIPEKTAEDKPEEPAETTRDAPAVTPKPAVSGDIPSREDVEAIETIVRNTKSRLDEFFDGDQTVRKEHIDNVEALILDTRETMRSLNTQVETKMEAMANLSQKDDVSNLATLVTKLSEGLDEMKGRAEKDLENPEKVTKHDVESVEAVALEIKTAVEGLAAMDLSAISTKEDFGKLEAVLREAKATFDSYNETSSKALAERQTEIGGVSERVAEVKTFLEEFQTELKTKLEEGSTGAEALRKLIESMGEKIDKNETVGADVKDMFELMKAECEISKEAIGGSRIEANEKLEQATENIRSKIDDKVAELIAKHDHLHSMLDEKAQAAEARDILTEASLSGTKALTEELKLLIDTLGATVTESLEKMEEASKSVFTKVEEFSTRTDEQYTEGKTEHQQTRDQVKEALTAVETLQGGVNEVQPQILDAVKNILQLVGDHFEHSKTSTTDLQGKIEAQPTSEAMQAMIPQPEKYDDAAVREKLEHIIENKYDDTVVHEKLDKIVEHNDGATQAFTRLETLDKVHESVVRSAAELSEFIAAQMQHNNIERDDREKTLHETTVALGKAQTEKDAVELTVLRLRDEEEQLRKSTMALRIENESLIKQRTRLTGDVSSLETALRLRKDELFEMEHRAEGLERRILNGIMDHSRVLLYGKAGKSGAEAMNRKRVKKPAGEEDEESGRSSPRPAVPIVLSKSGLSSPGKNGATRRIASLSQMNSKQTEPNMQRSQSVRTQKSNNTHRKRSWGGAMSTGDLAEESKENAHLGETVEEIDEVDTSHIKEEDPPVDDISVDGSVEEEEIDDDEVHEVHGEIEEEEVDDDDDDDDDEMEEEIDEDGVETEETLRRVSIGSTVITNHGGIHEEVESTYDASEYEESIDGDDDDDAVLVD</sequence>
<accession>A0ABR0T0M7</accession>
<gene>
    <name evidence="3" type="ORF">PT974_00375</name>
</gene>
<feature type="region of interest" description="Disordered" evidence="2">
    <location>
        <begin position="1639"/>
        <end position="1869"/>
    </location>
</feature>
<organism evidence="3 4">
    <name type="scientific">Cladobotryum mycophilum</name>
    <dbReference type="NCBI Taxonomy" id="491253"/>
    <lineage>
        <taxon>Eukaryota</taxon>
        <taxon>Fungi</taxon>
        <taxon>Dikarya</taxon>
        <taxon>Ascomycota</taxon>
        <taxon>Pezizomycotina</taxon>
        <taxon>Sordariomycetes</taxon>
        <taxon>Hypocreomycetidae</taxon>
        <taxon>Hypocreales</taxon>
        <taxon>Hypocreaceae</taxon>
        <taxon>Cladobotryum</taxon>
    </lineage>
</organism>
<evidence type="ECO:0008006" key="5">
    <source>
        <dbReference type="Google" id="ProtNLM"/>
    </source>
</evidence>
<feature type="coiled-coil region" evidence="1">
    <location>
        <begin position="1054"/>
        <end position="1088"/>
    </location>
</feature>
<feature type="region of interest" description="Disordered" evidence="2">
    <location>
        <begin position="128"/>
        <end position="203"/>
    </location>
</feature>
<keyword evidence="4" id="KW-1185">Reference proteome</keyword>
<feature type="compositionally biased region" description="Polar residues" evidence="2">
    <location>
        <begin position="144"/>
        <end position="153"/>
    </location>
</feature>
<evidence type="ECO:0000256" key="1">
    <source>
        <dbReference type="SAM" id="Coils"/>
    </source>
</evidence>
<dbReference type="EMBL" id="JAVFKD010000001">
    <property type="protein sequence ID" value="KAK5998006.1"/>
    <property type="molecule type" value="Genomic_DNA"/>
</dbReference>
<reference evidence="3 4" key="1">
    <citation type="submission" date="2024-01" db="EMBL/GenBank/DDBJ databases">
        <title>Complete genome of Cladobotryum mycophilum ATHUM6906.</title>
        <authorList>
            <person name="Christinaki A.C."/>
            <person name="Myridakis A.I."/>
            <person name="Kouvelis V.N."/>
        </authorList>
    </citation>
    <scope>NUCLEOTIDE SEQUENCE [LARGE SCALE GENOMIC DNA]</scope>
    <source>
        <strain evidence="3 4">ATHUM6906</strain>
    </source>
</reference>
<feature type="compositionally biased region" description="Acidic residues" evidence="2">
    <location>
        <begin position="1765"/>
        <end position="1786"/>
    </location>
</feature>
<feature type="compositionally biased region" description="Acidic residues" evidence="2">
    <location>
        <begin position="1793"/>
        <end position="1821"/>
    </location>
</feature>
<protein>
    <recommendedName>
        <fullName evidence="5">Chromosome segregation ATPase family protein</fullName>
    </recommendedName>
</protein>
<feature type="compositionally biased region" description="Polar residues" evidence="2">
    <location>
        <begin position="191"/>
        <end position="203"/>
    </location>
</feature>
<feature type="compositionally biased region" description="Low complexity" evidence="2">
    <location>
        <begin position="52"/>
        <end position="72"/>
    </location>
</feature>
<feature type="compositionally biased region" description="Polar residues" evidence="2">
    <location>
        <begin position="164"/>
        <end position="183"/>
    </location>
</feature>
<evidence type="ECO:0000313" key="3">
    <source>
        <dbReference type="EMBL" id="KAK5998006.1"/>
    </source>
</evidence>
<comment type="caution">
    <text evidence="3">The sequence shown here is derived from an EMBL/GenBank/DDBJ whole genome shotgun (WGS) entry which is preliminary data.</text>
</comment>
<feature type="region of interest" description="Disordered" evidence="2">
    <location>
        <begin position="967"/>
        <end position="1022"/>
    </location>
</feature>
<keyword evidence="1" id="KW-0175">Coiled coil</keyword>
<name>A0ABR0T0M7_9HYPO</name>
<feature type="compositionally biased region" description="Basic and acidic residues" evidence="2">
    <location>
        <begin position="1"/>
        <end position="16"/>
    </location>
</feature>
<feature type="compositionally biased region" description="Polar residues" evidence="2">
    <location>
        <begin position="1693"/>
        <end position="1718"/>
    </location>
</feature>
<dbReference type="Proteomes" id="UP001338125">
    <property type="component" value="Unassembled WGS sequence"/>
</dbReference>